<evidence type="ECO:0000256" key="4">
    <source>
        <dbReference type="HAMAP-Rule" id="MF_01568"/>
    </source>
</evidence>
<dbReference type="AlphaFoldDB" id="A0AA91G7R7"/>
<keyword evidence="3 4" id="KW-0460">Magnesium</keyword>
<feature type="binding site" evidence="4">
    <location>
        <position position="146"/>
    </location>
    <ligand>
        <name>Mg(2+)</name>
        <dbReference type="ChEBI" id="CHEBI:18420"/>
        <label>2</label>
    </ligand>
</feature>
<evidence type="ECO:0000313" key="7">
    <source>
        <dbReference type="Proteomes" id="UP000183039"/>
    </source>
</evidence>
<dbReference type="GO" id="GO:0000287">
    <property type="term" value="F:magnesium ion binding"/>
    <property type="evidence" value="ECO:0007669"/>
    <property type="project" value="UniProtKB-UniRule"/>
</dbReference>
<dbReference type="Proteomes" id="UP000183039">
    <property type="component" value="Unassembled WGS sequence"/>
</dbReference>
<dbReference type="Pfam" id="PF04167">
    <property type="entry name" value="DUF402"/>
    <property type="match status" value="1"/>
</dbReference>
<feature type="binding site" evidence="4">
    <location>
        <position position="128"/>
    </location>
    <ligand>
        <name>Mg(2+)</name>
        <dbReference type="ChEBI" id="CHEBI:18420"/>
        <label>2</label>
    </ligand>
</feature>
<feature type="active site" description="Proton donor" evidence="4">
    <location>
        <position position="46"/>
    </location>
</feature>
<evidence type="ECO:0000259" key="5">
    <source>
        <dbReference type="Pfam" id="PF04167"/>
    </source>
</evidence>
<dbReference type="PANTHER" id="PTHR39159:SF1">
    <property type="entry name" value="UPF0374 PROTEIN YGAC"/>
    <property type="match status" value="1"/>
</dbReference>
<accession>A0AA91G7R7</accession>
<keyword evidence="1 4" id="KW-0479">Metal-binding</keyword>
<dbReference type="EMBL" id="JXLC01000027">
    <property type="protein sequence ID" value="OJG87764.1"/>
    <property type="molecule type" value="Genomic_DNA"/>
</dbReference>
<comment type="catalytic activity">
    <reaction evidence="4">
        <text>a ribonucleoside 5'-diphosphate + H2O = a ribonucleoside 5'-phosphate + phosphate + H(+)</text>
        <dbReference type="Rhea" id="RHEA:36799"/>
        <dbReference type="ChEBI" id="CHEBI:15377"/>
        <dbReference type="ChEBI" id="CHEBI:15378"/>
        <dbReference type="ChEBI" id="CHEBI:43474"/>
        <dbReference type="ChEBI" id="CHEBI:57930"/>
        <dbReference type="ChEBI" id="CHEBI:58043"/>
        <dbReference type="EC" id="3.6.1.6"/>
    </reaction>
</comment>
<feature type="binding site" evidence="4">
    <location>
        <position position="143"/>
    </location>
    <ligand>
        <name>Mg(2+)</name>
        <dbReference type="ChEBI" id="CHEBI:18420"/>
        <label>2</label>
    </ligand>
</feature>
<name>A0AA91G7R7_9ENTE</name>
<dbReference type="EC" id="3.6.1.6" evidence="4"/>
<dbReference type="HAMAP" id="MF_01568">
    <property type="entry name" value="Ntdp"/>
    <property type="match status" value="1"/>
</dbReference>
<feature type="binding site" evidence="4">
    <location>
        <position position="130"/>
    </location>
    <ligand>
        <name>Mg(2+)</name>
        <dbReference type="ChEBI" id="CHEBI:18420"/>
        <label>1</label>
    </ligand>
</feature>
<sequence length="200" mass="23902">MNTQTKSNQLLEAIFRTRESWGTMAIPKEGEFVTIQSYKHDGHLHRTWRDTMVLKTSEYSLIGVNDHTLVTESDGRRWVTREPAIVYFHKKYWFNIIAMIREKGVSYYCNLASPYLLDDEALKYIDYDLDIKVFPDGEKRLLDVDEYEFHSKIMDYPEDIDFILKENVKTLVDWINNEKGPFSEAYVDIWYKRYQELSKK</sequence>
<dbReference type="GO" id="GO:0017111">
    <property type="term" value="F:ribonucleoside triphosphate phosphatase activity"/>
    <property type="evidence" value="ECO:0007669"/>
    <property type="project" value="UniProtKB-UniRule"/>
</dbReference>
<comment type="similarity">
    <text evidence="4">Belongs to the Ntdp family.</text>
</comment>
<evidence type="ECO:0000256" key="2">
    <source>
        <dbReference type="ARBA" id="ARBA00022801"/>
    </source>
</evidence>
<comment type="catalytic activity">
    <reaction evidence="4">
        <text>a ribonucleoside 5'-triphosphate + H2O = a ribonucleoside 5'-diphosphate + phosphate + H(+)</text>
        <dbReference type="Rhea" id="RHEA:23680"/>
        <dbReference type="ChEBI" id="CHEBI:15377"/>
        <dbReference type="ChEBI" id="CHEBI:15378"/>
        <dbReference type="ChEBI" id="CHEBI:43474"/>
        <dbReference type="ChEBI" id="CHEBI:57930"/>
        <dbReference type="ChEBI" id="CHEBI:61557"/>
        <dbReference type="EC" id="3.6.1.15"/>
    </reaction>
</comment>
<keyword evidence="2 4" id="KW-0378">Hydrolase</keyword>
<organism evidence="6 7">
    <name type="scientific">Enterococcus silesiacus</name>
    <dbReference type="NCBI Taxonomy" id="332949"/>
    <lineage>
        <taxon>Bacteria</taxon>
        <taxon>Bacillati</taxon>
        <taxon>Bacillota</taxon>
        <taxon>Bacilli</taxon>
        <taxon>Lactobacillales</taxon>
        <taxon>Enterococcaceae</taxon>
        <taxon>Enterococcus</taxon>
    </lineage>
</organism>
<protein>
    <recommendedName>
        <fullName evidence="4">Nucleoside triphosphate/diphosphate phosphatase</fullName>
        <ecNumber evidence="4">3.6.1.15</ecNumber>
        <ecNumber evidence="4">3.6.1.6</ecNumber>
    </recommendedName>
</protein>
<gene>
    <name evidence="6" type="ORF">RV15_GL001897</name>
</gene>
<dbReference type="Gene3D" id="2.40.380.10">
    <property type="entry name" value="FomD-like"/>
    <property type="match status" value="1"/>
</dbReference>
<comment type="function">
    <text evidence="4">Has nucleoside phosphatase activity towards nucleoside triphosphates and nucleoside diphosphates.</text>
</comment>
<dbReference type="SUPFAM" id="SSF159234">
    <property type="entry name" value="FomD-like"/>
    <property type="match status" value="1"/>
</dbReference>
<reference evidence="6 7" key="1">
    <citation type="submission" date="2014-12" db="EMBL/GenBank/DDBJ databases">
        <title>Draft genome sequences of 29 type strains of Enterococci.</title>
        <authorList>
            <person name="Zhong Z."/>
            <person name="Sun Z."/>
            <person name="Liu W."/>
            <person name="Zhang W."/>
            <person name="Zhang H."/>
        </authorList>
    </citation>
    <scope>NUCLEOTIDE SEQUENCE [LARGE SCALE GENOMIC DNA]</scope>
    <source>
        <strain evidence="6 7">DSM 22801</strain>
    </source>
</reference>
<dbReference type="PANTHER" id="PTHR39159">
    <property type="match status" value="1"/>
</dbReference>
<dbReference type="InterPro" id="IPR050212">
    <property type="entry name" value="Ntdp-like"/>
</dbReference>
<dbReference type="PIRSF" id="PIRSF028345">
    <property type="entry name" value="UCP028345"/>
    <property type="match status" value="1"/>
</dbReference>
<evidence type="ECO:0000313" key="6">
    <source>
        <dbReference type="EMBL" id="OJG87764.1"/>
    </source>
</evidence>
<proteinExistence type="inferred from homology"/>
<evidence type="ECO:0000256" key="3">
    <source>
        <dbReference type="ARBA" id="ARBA00022842"/>
    </source>
</evidence>
<dbReference type="EC" id="3.6.1.15" evidence="4"/>
<dbReference type="GO" id="GO:0017110">
    <property type="term" value="F:nucleoside diphosphate phosphatase activity"/>
    <property type="evidence" value="ECO:0007669"/>
    <property type="project" value="UniProtKB-UniRule"/>
</dbReference>
<comment type="caution">
    <text evidence="6">The sequence shown here is derived from an EMBL/GenBank/DDBJ whole genome shotgun (WGS) entry which is preliminary data.</text>
</comment>
<dbReference type="InterPro" id="IPR016882">
    <property type="entry name" value="SA1684"/>
</dbReference>
<dbReference type="InterPro" id="IPR035930">
    <property type="entry name" value="FomD-like_sf"/>
</dbReference>
<evidence type="ECO:0000256" key="1">
    <source>
        <dbReference type="ARBA" id="ARBA00022723"/>
    </source>
</evidence>
<feature type="binding site" evidence="4">
    <location>
        <position position="130"/>
    </location>
    <ligand>
        <name>Mg(2+)</name>
        <dbReference type="ChEBI" id="CHEBI:18420"/>
        <label>2</label>
    </ligand>
</feature>
<dbReference type="NCBIfam" id="NF010183">
    <property type="entry name" value="PRK13662.1"/>
    <property type="match status" value="1"/>
</dbReference>
<feature type="domain" description="DUF402" evidence="5">
    <location>
        <begin position="41"/>
        <end position="179"/>
    </location>
</feature>
<dbReference type="InterPro" id="IPR007295">
    <property type="entry name" value="DUF402"/>
</dbReference>
<feature type="binding site" evidence="4">
    <location>
        <position position="110"/>
    </location>
    <ligand>
        <name>Mg(2+)</name>
        <dbReference type="ChEBI" id="CHEBI:18420"/>
        <label>1</label>
    </ligand>
</feature>
<comment type="cofactor">
    <cofactor evidence="4">
        <name>Mg(2+)</name>
        <dbReference type="ChEBI" id="CHEBI:18420"/>
    </cofactor>
</comment>
<feature type="binding site" evidence="4">
    <location>
        <position position="126"/>
    </location>
    <ligand>
        <name>Mg(2+)</name>
        <dbReference type="ChEBI" id="CHEBI:18420"/>
        <label>1</label>
    </ligand>
</feature>